<accession>A0ABX7TH45</accession>
<evidence type="ECO:0000313" key="2">
    <source>
        <dbReference type="Proteomes" id="UP000663954"/>
    </source>
</evidence>
<proteinExistence type="predicted"/>
<dbReference type="GeneID" id="64222701"/>
<dbReference type="Proteomes" id="UP000663954">
    <property type="component" value="Chromosome"/>
</dbReference>
<keyword evidence="2" id="KW-1185">Reference proteome</keyword>
<sequence>MEVNECIGKEEERIPTQAIPITQARPINCSMNIKLIIFIGMHHKAHRSGLQQKNLIPAIAVLNAVAFEWL</sequence>
<name>A0ABX7TH45_9GAMM</name>
<gene>
    <name evidence="1" type="ORF">J4G45_10050</name>
</gene>
<reference evidence="1 2" key="1">
    <citation type="journal article" date="2020" name="Front. Cell. Infect. Microbiol.">
        <title>Characterization of Three Porcine Acinetobacter towneri Strains Co-Harboring tet(X3) and bla OXA-58.</title>
        <authorList>
            <person name="Ma J."/>
            <person name="Wang J."/>
            <person name="Feng J."/>
            <person name="Liu Y."/>
            <person name="Yang B."/>
            <person name="Li R."/>
            <person name="Bai L."/>
            <person name="He T."/>
            <person name="Wang X."/>
            <person name="Yang Z."/>
        </authorList>
    </citation>
    <scope>NUCLEOTIDE SEQUENCE [LARGE SCALE GENOMIC DNA]</scope>
    <source>
        <strain evidence="1 2">GX5</strain>
    </source>
</reference>
<protein>
    <recommendedName>
        <fullName evidence="3">Transposase</fullName>
    </recommendedName>
</protein>
<evidence type="ECO:0008006" key="3">
    <source>
        <dbReference type="Google" id="ProtNLM"/>
    </source>
</evidence>
<organism evidence="1 2">
    <name type="scientific">Acinetobacter towneri</name>
    <dbReference type="NCBI Taxonomy" id="202956"/>
    <lineage>
        <taxon>Bacteria</taxon>
        <taxon>Pseudomonadati</taxon>
        <taxon>Pseudomonadota</taxon>
        <taxon>Gammaproteobacteria</taxon>
        <taxon>Moraxellales</taxon>
        <taxon>Moraxellaceae</taxon>
        <taxon>Acinetobacter</taxon>
    </lineage>
</organism>
<dbReference type="EMBL" id="CP071770">
    <property type="protein sequence ID" value="QTD63035.1"/>
    <property type="molecule type" value="Genomic_DNA"/>
</dbReference>
<evidence type="ECO:0000313" key="1">
    <source>
        <dbReference type="EMBL" id="QTD63035.1"/>
    </source>
</evidence>
<dbReference type="RefSeq" id="WP_179989186.1">
    <property type="nucleotide sequence ID" value="NZ_CP071766.1"/>
</dbReference>